<reference evidence="1" key="1">
    <citation type="submission" date="2016-07" db="EMBL/GenBank/DDBJ databases">
        <authorList>
            <person name="Kauffman K."/>
            <person name="Arevalo P."/>
            <person name="Polz M.F."/>
        </authorList>
    </citation>
    <scope>NUCLEOTIDE SEQUENCE</scope>
    <source>
        <strain evidence="1">10N.222.46.E12</strain>
    </source>
</reference>
<dbReference type="EMBL" id="MDBS01000050">
    <property type="protein sequence ID" value="PMP26135.1"/>
    <property type="molecule type" value="Genomic_DNA"/>
</dbReference>
<protein>
    <submittedName>
        <fullName evidence="1">Uncharacterized protein</fullName>
    </submittedName>
</protein>
<comment type="caution">
    <text evidence="1">The sequence shown here is derived from an EMBL/GenBank/DDBJ whole genome shotgun (WGS) entry which is preliminary data.</text>
</comment>
<accession>A0A7Z1MGI6</accession>
<dbReference type="RefSeq" id="WP_102333853.1">
    <property type="nucleotide sequence ID" value="NZ_CP170594.1"/>
</dbReference>
<name>A0A7Z1MGI6_9VIBR</name>
<proteinExistence type="predicted"/>
<gene>
    <name evidence="1" type="ORF">BCS90_23630</name>
</gene>
<evidence type="ECO:0000313" key="1">
    <source>
        <dbReference type="EMBL" id="PMP26135.1"/>
    </source>
</evidence>
<dbReference type="AlphaFoldDB" id="A0A7Z1MGI6"/>
<sequence length="135" mass="15542">MMNEVYKKFGEASELAQLLEHELGTLLIRIFGVSPNLVTDKPELAWTLLDDEHRPTLNLFIRQQKGQHQEEQITQELNEAFKAQHGINHGFFRMYHGCSEAEMLEALEAVIMILWQGYRSVMLLSGVDIDDLLKS</sequence>
<reference evidence="1" key="2">
    <citation type="journal article" date="2018" name="Nature">
        <title>A major lineage of non-tailed dsDNA viruses as unrecognized killers of marine bacteria.</title>
        <authorList>
            <person name="Kauffman K.M."/>
            <person name="Hussain F.A."/>
            <person name="Yang J."/>
            <person name="Arevalo P."/>
            <person name="Brown J.M."/>
            <person name="Chang W.K."/>
            <person name="VanInsberghe D."/>
            <person name="Elsherbini J."/>
            <person name="Sharma R.S."/>
            <person name="Cutler M.B."/>
            <person name="Kelly L."/>
            <person name="Polz M.F."/>
        </authorList>
    </citation>
    <scope>NUCLEOTIDE SEQUENCE</scope>
    <source>
        <strain evidence="1">10N.222.46.E12</strain>
    </source>
</reference>
<organism evidence="1">
    <name type="scientific">Vibrio cyclitrophicus</name>
    <dbReference type="NCBI Taxonomy" id="47951"/>
    <lineage>
        <taxon>Bacteria</taxon>
        <taxon>Pseudomonadati</taxon>
        <taxon>Pseudomonadota</taxon>
        <taxon>Gammaproteobacteria</taxon>
        <taxon>Vibrionales</taxon>
        <taxon>Vibrionaceae</taxon>
        <taxon>Vibrio</taxon>
    </lineage>
</organism>